<keyword evidence="2" id="KW-1185">Reference proteome</keyword>
<evidence type="ECO:0000313" key="1">
    <source>
        <dbReference type="EMBL" id="OOQ58359.1"/>
    </source>
</evidence>
<organism evidence="1 2">
    <name type="scientific">Mucilaginibacter pedocola</name>
    <dbReference type="NCBI Taxonomy" id="1792845"/>
    <lineage>
        <taxon>Bacteria</taxon>
        <taxon>Pseudomonadati</taxon>
        <taxon>Bacteroidota</taxon>
        <taxon>Sphingobacteriia</taxon>
        <taxon>Sphingobacteriales</taxon>
        <taxon>Sphingobacteriaceae</taxon>
        <taxon>Mucilaginibacter</taxon>
    </lineage>
</organism>
<dbReference type="STRING" id="1792845.BC343_10425"/>
<comment type="caution">
    <text evidence="1">The sequence shown here is derived from an EMBL/GenBank/DDBJ whole genome shotgun (WGS) entry which is preliminary data.</text>
</comment>
<evidence type="ECO:0008006" key="3">
    <source>
        <dbReference type="Google" id="ProtNLM"/>
    </source>
</evidence>
<proteinExistence type="predicted"/>
<name>A0A1S9PBQ5_9SPHI</name>
<dbReference type="RefSeq" id="WP_078350101.1">
    <property type="nucleotide sequence ID" value="NZ_MBTF01000034.1"/>
</dbReference>
<dbReference type="SUPFAM" id="SSF53335">
    <property type="entry name" value="S-adenosyl-L-methionine-dependent methyltransferases"/>
    <property type="match status" value="1"/>
</dbReference>
<gene>
    <name evidence="1" type="ORF">BC343_10425</name>
</gene>
<accession>A0A1S9PBQ5</accession>
<dbReference type="OrthoDB" id="9792586at2"/>
<dbReference type="EMBL" id="MBTF01000034">
    <property type="protein sequence ID" value="OOQ58359.1"/>
    <property type="molecule type" value="Genomic_DNA"/>
</dbReference>
<dbReference type="InterPro" id="IPR029063">
    <property type="entry name" value="SAM-dependent_MTases_sf"/>
</dbReference>
<reference evidence="1 2" key="1">
    <citation type="submission" date="2016-07" db="EMBL/GenBank/DDBJ databases">
        <title>Genomic analysis of zinc-resistant bacterium Mucilaginibacter pedocola TBZ30.</title>
        <authorList>
            <person name="Huang J."/>
            <person name="Tang J."/>
        </authorList>
    </citation>
    <scope>NUCLEOTIDE SEQUENCE [LARGE SCALE GENOMIC DNA]</scope>
    <source>
        <strain evidence="1 2">TBZ30</strain>
    </source>
</reference>
<protein>
    <recommendedName>
        <fullName evidence="3">DUF268 domain-containing protein</fullName>
    </recommendedName>
</protein>
<dbReference type="Gene3D" id="3.40.50.150">
    <property type="entry name" value="Vaccinia Virus protein VP39"/>
    <property type="match status" value="1"/>
</dbReference>
<sequence>MIRAIINRFLPYETRLRNFRLRQFNEDLKTYLELDTSKRFPVLQDDFYPCLDDKTATTHFDAHYIYHPAWAARVVKQINPEVHVDISSTLHFCTMLSAFVKTRFYDYRPAILNLDNLESEHANLTELPFATGSIESLSCMHTLEHVGLGRYGDPIFPDGDLKAIDELKRVCATNGHLLIVVPVGKKRIQFNAHRIYAPQDIVAYMHGFTLKQFALVTDDGAFTEDAAIEHAAQQQYGCGCFWFIKNEN</sequence>
<dbReference type="Pfam" id="PF03269">
    <property type="entry name" value="DUF268"/>
    <property type="match status" value="1"/>
</dbReference>
<dbReference type="Proteomes" id="UP000189739">
    <property type="component" value="Unassembled WGS sequence"/>
</dbReference>
<evidence type="ECO:0000313" key="2">
    <source>
        <dbReference type="Proteomes" id="UP000189739"/>
    </source>
</evidence>
<dbReference type="AlphaFoldDB" id="A0A1S9PBQ5"/>
<dbReference type="InterPro" id="IPR004951">
    <property type="entry name" value="DUF268_CAE_spp"/>
</dbReference>